<comment type="caution">
    <text evidence="2">The sequence shown here is derived from an EMBL/GenBank/DDBJ whole genome shotgun (WGS) entry which is preliminary data.</text>
</comment>
<name>A0AAV9HJK1_9PEZI</name>
<evidence type="ECO:0000313" key="2">
    <source>
        <dbReference type="EMBL" id="KAK4460878.1"/>
    </source>
</evidence>
<organism evidence="2 3">
    <name type="scientific">Cladorrhinum samala</name>
    <dbReference type="NCBI Taxonomy" id="585594"/>
    <lineage>
        <taxon>Eukaryota</taxon>
        <taxon>Fungi</taxon>
        <taxon>Dikarya</taxon>
        <taxon>Ascomycota</taxon>
        <taxon>Pezizomycotina</taxon>
        <taxon>Sordariomycetes</taxon>
        <taxon>Sordariomycetidae</taxon>
        <taxon>Sordariales</taxon>
        <taxon>Podosporaceae</taxon>
        <taxon>Cladorrhinum</taxon>
    </lineage>
</organism>
<accession>A0AAV9HJK1</accession>
<feature type="chain" id="PRO_5043530078" evidence="1">
    <location>
        <begin position="26"/>
        <end position="95"/>
    </location>
</feature>
<evidence type="ECO:0000256" key="1">
    <source>
        <dbReference type="SAM" id="SignalP"/>
    </source>
</evidence>
<gene>
    <name evidence="2" type="ORF">QBC42DRAFT_288048</name>
</gene>
<keyword evidence="3" id="KW-1185">Reference proteome</keyword>
<keyword evidence="1" id="KW-0732">Signal</keyword>
<evidence type="ECO:0000313" key="3">
    <source>
        <dbReference type="Proteomes" id="UP001321749"/>
    </source>
</evidence>
<dbReference type="AlphaFoldDB" id="A0AAV9HJK1"/>
<dbReference type="EMBL" id="MU865002">
    <property type="protein sequence ID" value="KAK4460878.1"/>
    <property type="molecule type" value="Genomic_DNA"/>
</dbReference>
<feature type="signal peptide" evidence="1">
    <location>
        <begin position="1"/>
        <end position="25"/>
    </location>
</feature>
<proteinExistence type="predicted"/>
<dbReference type="Proteomes" id="UP001321749">
    <property type="component" value="Unassembled WGS sequence"/>
</dbReference>
<reference evidence="2" key="1">
    <citation type="journal article" date="2023" name="Mol. Phylogenet. Evol.">
        <title>Genome-scale phylogeny and comparative genomics of the fungal order Sordariales.</title>
        <authorList>
            <person name="Hensen N."/>
            <person name="Bonometti L."/>
            <person name="Westerberg I."/>
            <person name="Brannstrom I.O."/>
            <person name="Guillou S."/>
            <person name="Cros-Aarteil S."/>
            <person name="Calhoun S."/>
            <person name="Haridas S."/>
            <person name="Kuo A."/>
            <person name="Mondo S."/>
            <person name="Pangilinan J."/>
            <person name="Riley R."/>
            <person name="LaButti K."/>
            <person name="Andreopoulos B."/>
            <person name="Lipzen A."/>
            <person name="Chen C."/>
            <person name="Yan M."/>
            <person name="Daum C."/>
            <person name="Ng V."/>
            <person name="Clum A."/>
            <person name="Steindorff A."/>
            <person name="Ohm R.A."/>
            <person name="Martin F."/>
            <person name="Silar P."/>
            <person name="Natvig D.O."/>
            <person name="Lalanne C."/>
            <person name="Gautier V."/>
            <person name="Ament-Velasquez S.L."/>
            <person name="Kruys A."/>
            <person name="Hutchinson M.I."/>
            <person name="Powell A.J."/>
            <person name="Barry K."/>
            <person name="Miller A.N."/>
            <person name="Grigoriev I.V."/>
            <person name="Debuchy R."/>
            <person name="Gladieux P."/>
            <person name="Hiltunen Thoren M."/>
            <person name="Johannesson H."/>
        </authorList>
    </citation>
    <scope>NUCLEOTIDE SEQUENCE</scope>
    <source>
        <strain evidence="2">PSN324</strain>
    </source>
</reference>
<sequence>MKQTTFFPALASLLLLLLAPQSILAMPTPEVEADASSQQMGSAKSLTAIVNGQTVRCKTAALFALCTAENASATCDATGFHCNFMAACAKNCWCE</sequence>
<protein>
    <submittedName>
        <fullName evidence="2">Uncharacterized protein</fullName>
    </submittedName>
</protein>
<reference evidence="2" key="2">
    <citation type="submission" date="2023-06" db="EMBL/GenBank/DDBJ databases">
        <authorList>
            <consortium name="Lawrence Berkeley National Laboratory"/>
            <person name="Mondo S.J."/>
            <person name="Hensen N."/>
            <person name="Bonometti L."/>
            <person name="Westerberg I."/>
            <person name="Brannstrom I.O."/>
            <person name="Guillou S."/>
            <person name="Cros-Aarteil S."/>
            <person name="Calhoun S."/>
            <person name="Haridas S."/>
            <person name="Kuo A."/>
            <person name="Pangilinan J."/>
            <person name="Riley R."/>
            <person name="Labutti K."/>
            <person name="Andreopoulos B."/>
            <person name="Lipzen A."/>
            <person name="Chen C."/>
            <person name="Yanf M."/>
            <person name="Daum C."/>
            <person name="Ng V."/>
            <person name="Clum A."/>
            <person name="Steindorff A."/>
            <person name="Ohm R."/>
            <person name="Martin F."/>
            <person name="Silar P."/>
            <person name="Natvig D."/>
            <person name="Lalanne C."/>
            <person name="Gautier V."/>
            <person name="Ament-Velasquez S.L."/>
            <person name="Kruys A."/>
            <person name="Hutchinson M.I."/>
            <person name="Powell A.J."/>
            <person name="Barry K."/>
            <person name="Miller A.N."/>
            <person name="Grigoriev I.V."/>
            <person name="Debuchy R."/>
            <person name="Gladieux P."/>
            <person name="Thoren M.H."/>
            <person name="Johannesson H."/>
        </authorList>
    </citation>
    <scope>NUCLEOTIDE SEQUENCE</scope>
    <source>
        <strain evidence="2">PSN324</strain>
    </source>
</reference>